<keyword evidence="9" id="KW-1185">Reference proteome</keyword>
<comment type="function">
    <text evidence="5">Key component of the cytosolic iron-sulfur protein assembly (CIA) complex, a multiprotein complex that mediates the incorporation of iron-sulfur cluster into apoproteins specifically involved in DNA metabolism and genomic integrity. In the CIA complex, MMS19 acts as an adapter between early-acting CIA components and a subset of cellular target iron-sulfur proteins.</text>
</comment>
<evidence type="ECO:0000259" key="7">
    <source>
        <dbReference type="Pfam" id="PF14500"/>
    </source>
</evidence>
<dbReference type="FunFam" id="1.25.10.10:FF:001249">
    <property type="entry name" value="MMS19 nucleotide excision repair protein homolog"/>
    <property type="match status" value="1"/>
</dbReference>
<keyword evidence="4 5" id="KW-0539">Nucleus</keyword>
<feature type="domain" description="MMS19 N-terminal" evidence="7">
    <location>
        <begin position="49"/>
        <end position="307"/>
    </location>
</feature>
<dbReference type="GO" id="GO:0071817">
    <property type="term" value="C:MMXD complex"/>
    <property type="evidence" value="ECO:0007669"/>
    <property type="project" value="TreeGrafter"/>
</dbReference>
<evidence type="ECO:0000313" key="9">
    <source>
        <dbReference type="Proteomes" id="UP000007648"/>
    </source>
</evidence>
<keyword evidence="5" id="KW-0963">Cytoplasm</keyword>
<dbReference type="GeneTree" id="ENSGT00390000015583"/>
<dbReference type="GO" id="GO:0005634">
    <property type="term" value="C:nucleus"/>
    <property type="evidence" value="ECO:0007669"/>
    <property type="project" value="UniProtKB-SubCell"/>
</dbReference>
<evidence type="ECO:0000256" key="1">
    <source>
        <dbReference type="ARBA" id="ARBA00004123"/>
    </source>
</evidence>
<reference evidence="8" key="2">
    <citation type="submission" date="2025-08" db="UniProtKB">
        <authorList>
            <consortium name="Ensembl"/>
        </authorList>
    </citation>
    <scope>IDENTIFICATION</scope>
</reference>
<evidence type="ECO:0000256" key="5">
    <source>
        <dbReference type="RuleBase" id="RU367072"/>
    </source>
</evidence>
<dbReference type="GO" id="GO:0006281">
    <property type="term" value="P:DNA repair"/>
    <property type="evidence" value="ECO:0007669"/>
    <property type="project" value="UniProtKB-UniRule"/>
</dbReference>
<protein>
    <recommendedName>
        <fullName evidence="5">MMS19 nucleotide excision repair protein</fullName>
    </recommendedName>
</protein>
<evidence type="ECO:0000256" key="2">
    <source>
        <dbReference type="ARBA" id="ARBA00009340"/>
    </source>
</evidence>
<dbReference type="FunFam" id="1.25.10.10:FF:001885">
    <property type="entry name" value="MMS19 homolog, cytosolic iron-sulfur assembly component"/>
    <property type="match status" value="1"/>
</dbReference>
<dbReference type="GO" id="GO:0016226">
    <property type="term" value="P:iron-sulfur cluster assembly"/>
    <property type="evidence" value="ECO:0007669"/>
    <property type="project" value="UniProtKB-UniRule"/>
</dbReference>
<accession>A0A7N4NRG8</accession>
<dbReference type="InterPro" id="IPR024687">
    <property type="entry name" value="MMS19_C"/>
</dbReference>
<organism evidence="8 9">
    <name type="scientific">Sarcophilus harrisii</name>
    <name type="common">Tasmanian devil</name>
    <name type="synonym">Sarcophilus laniarius</name>
    <dbReference type="NCBI Taxonomy" id="9305"/>
    <lineage>
        <taxon>Eukaryota</taxon>
        <taxon>Metazoa</taxon>
        <taxon>Chordata</taxon>
        <taxon>Craniata</taxon>
        <taxon>Vertebrata</taxon>
        <taxon>Euteleostomi</taxon>
        <taxon>Mammalia</taxon>
        <taxon>Metatheria</taxon>
        <taxon>Dasyuromorphia</taxon>
        <taxon>Dasyuridae</taxon>
        <taxon>Sarcophilus</taxon>
    </lineage>
</organism>
<keyword evidence="5" id="KW-0206">Cytoskeleton</keyword>
<comment type="subunit">
    <text evidence="5">Component of the CIA complex.</text>
</comment>
<evidence type="ECO:0000259" key="6">
    <source>
        <dbReference type="Pfam" id="PF12460"/>
    </source>
</evidence>
<evidence type="ECO:0000313" key="8">
    <source>
        <dbReference type="Ensembl" id="ENSSHAP00000027372.1"/>
    </source>
</evidence>
<dbReference type="SUPFAM" id="SSF48371">
    <property type="entry name" value="ARM repeat"/>
    <property type="match status" value="1"/>
</dbReference>
<dbReference type="PANTHER" id="PTHR12891">
    <property type="entry name" value="DNA REPAIR/TRANSCRIPTION PROTEIN MET18/MMS19"/>
    <property type="match status" value="1"/>
</dbReference>
<dbReference type="PANTHER" id="PTHR12891:SF0">
    <property type="entry name" value="MMS19 NUCLEOTIDE EXCISION REPAIR PROTEIN HOMOLOG"/>
    <property type="match status" value="1"/>
</dbReference>
<dbReference type="Pfam" id="PF12460">
    <property type="entry name" value="MMS19_C"/>
    <property type="match status" value="1"/>
</dbReference>
<gene>
    <name evidence="8" type="primary">MMS19</name>
</gene>
<keyword evidence="3" id="KW-0677">Repeat</keyword>
<name>A0A7N4NRG8_SARHA</name>
<sequence>MAAAAEEALAPAGALGGLVRDFVAGHQDGPAAEVAADVKSGRCTVLQVVEALGSCLENPEPRTRGRGIQLLSQVLLQCHPLLLEKEVVHLTLFYENQLKDHHLVIPSVLQGLRALSMSDVLPPGLAVSVLKAIFQEVHVQSLTQMDRHTVYSIITNFMRTREEELKSLGADFTFGFIQVMDGEKDPRNLLVAFRIVYDLISKDYSLGPFVEELFEVTSCYFPVDFTPPPNDPHGIQREDLILSLRAVLASTPRFAEFLLPLLLEKVDSEMLSAKLDSLQTLNACCAVYGQKELKDYLPSLWTSIRRESSQRRTILEMLLGFLKLQQKWGNEDKDEIPLSSFKTPLCSLVSLALADPSTQLQLVGIRALTVLGAQPGLLSTQDLELAIDHLYRLSFLEEESQSCSLAAMEASGTLATLYPTVFISHLVPRLAEELHTGDTELASGEGPSYQARRLRCLQALSAVSTHASIVRETLPMLLQYLRHVHRGKNANSNEVIAVCRSLHLVAGQCQQEPESCWYFHQTAVPCLLALAVQASMPDKDLPNPGKLLLEEEVLAAMVSVISTASTHLSPELAAQSVALVVPLFLDGDVSFLSENSFPSKFLPFQNSSSEQKRLVALLMAFVCSLPKNVEIPQLDRLMQELLTLSCHHDRLFSCTAAAKCFAGLLNKHPAGQQLDEFLQKAMEKVETGLSPGPYRSQAFTLLLWVTKALVLRYHPLSSCLTERLMGLLSDAELGPAAADGFSLLMADCPDVLHRAGHAEIRIMFRQRFFTDSVPALVQGFHAAPQNVKPNYLKGLSHVLNSLPKPVLLPELPTLLSLLLEALSCTDSVVQLSTLSCLQPLLLDAPQVMSLHIDTLVTKFLNLSCSPSMAVRIAALQCIHALTRLPTPVLLPYKMQVIRALAKPLDDKKRLVRREAVTARGAWFLLGSPGS</sequence>
<feature type="domain" description="MMS19 C-terminal" evidence="6">
    <location>
        <begin position="456"/>
        <end position="882"/>
    </location>
</feature>
<dbReference type="InterPro" id="IPR011989">
    <property type="entry name" value="ARM-like"/>
</dbReference>
<comment type="similarity">
    <text evidence="2 5">Belongs to the MET18/MMS19 family.</text>
</comment>
<comment type="subcellular location">
    <subcellularLocation>
        <location evidence="5">Cytoplasm</location>
        <location evidence="5">Cytoskeleton</location>
        <location evidence="5">Spindle</location>
    </subcellularLocation>
    <subcellularLocation>
        <location evidence="1 5">Nucleus</location>
    </subcellularLocation>
</comment>
<dbReference type="InterPro" id="IPR039920">
    <property type="entry name" value="MMS19"/>
</dbReference>
<dbReference type="Pfam" id="PF14500">
    <property type="entry name" value="MMS19_N"/>
    <property type="match status" value="1"/>
</dbReference>
<dbReference type="Gene3D" id="1.25.10.10">
    <property type="entry name" value="Leucine-rich Repeat Variant"/>
    <property type="match status" value="2"/>
</dbReference>
<dbReference type="GO" id="GO:0051604">
    <property type="term" value="P:protein maturation"/>
    <property type="evidence" value="ECO:0007669"/>
    <property type="project" value="UniProtKB-UniRule"/>
</dbReference>
<evidence type="ECO:0000256" key="4">
    <source>
        <dbReference type="ARBA" id="ARBA00023242"/>
    </source>
</evidence>
<keyword evidence="5" id="KW-0227">DNA damage</keyword>
<dbReference type="Proteomes" id="UP000007648">
    <property type="component" value="Unassembled WGS sequence"/>
</dbReference>
<proteinExistence type="inferred from homology"/>
<evidence type="ECO:0000256" key="3">
    <source>
        <dbReference type="ARBA" id="ARBA00022737"/>
    </source>
</evidence>
<dbReference type="Ensembl" id="ENSSHAT00000032279.1">
    <property type="protein sequence ID" value="ENSSHAP00000027372.1"/>
    <property type="gene ID" value="ENSSHAG00000018183.2"/>
</dbReference>
<keyword evidence="5" id="KW-0234">DNA repair</keyword>
<dbReference type="InterPro" id="IPR029240">
    <property type="entry name" value="MMS19_N"/>
</dbReference>
<reference evidence="8 9" key="1">
    <citation type="journal article" date="2011" name="Proc. Natl. Acad. Sci. U.S.A.">
        <title>Genetic diversity and population structure of the endangered marsupial Sarcophilus harrisii (Tasmanian devil).</title>
        <authorList>
            <person name="Miller W."/>
            <person name="Hayes V.M."/>
            <person name="Ratan A."/>
            <person name="Petersen D.C."/>
            <person name="Wittekindt N.E."/>
            <person name="Miller J."/>
            <person name="Walenz B."/>
            <person name="Knight J."/>
            <person name="Qi J."/>
            <person name="Zhao F."/>
            <person name="Wang Q."/>
            <person name="Bedoya-Reina O.C."/>
            <person name="Katiyar N."/>
            <person name="Tomsho L.P."/>
            <person name="Kasson L.M."/>
            <person name="Hardie R.A."/>
            <person name="Woodbridge P."/>
            <person name="Tindall E.A."/>
            <person name="Bertelsen M.F."/>
            <person name="Dixon D."/>
            <person name="Pyecroft S."/>
            <person name="Helgen K.M."/>
            <person name="Lesk A.M."/>
            <person name="Pringle T.H."/>
            <person name="Patterson N."/>
            <person name="Zhang Y."/>
            <person name="Kreiss A."/>
            <person name="Woods G.M."/>
            <person name="Jones M.E."/>
            <person name="Schuster S.C."/>
        </authorList>
    </citation>
    <scope>NUCLEOTIDE SEQUENCE [LARGE SCALE GENOMIC DNA]</scope>
</reference>
<dbReference type="InterPro" id="IPR016024">
    <property type="entry name" value="ARM-type_fold"/>
</dbReference>
<dbReference type="AlphaFoldDB" id="A0A7N4NRG8"/>
<dbReference type="GO" id="GO:0097361">
    <property type="term" value="C:cytosolic [4Fe-4S] assembly targeting complex"/>
    <property type="evidence" value="ECO:0007669"/>
    <property type="project" value="UniProtKB-UniRule"/>
</dbReference>
<reference evidence="8" key="3">
    <citation type="submission" date="2025-09" db="UniProtKB">
        <authorList>
            <consortium name="Ensembl"/>
        </authorList>
    </citation>
    <scope>IDENTIFICATION</scope>
</reference>